<dbReference type="PANTHER" id="PTHR11931">
    <property type="entry name" value="PHOSPHOGLYCERATE MUTASE"/>
    <property type="match status" value="1"/>
</dbReference>
<dbReference type="OrthoDB" id="9781415at2"/>
<dbReference type="GO" id="GO:0006096">
    <property type="term" value="P:glycolytic process"/>
    <property type="evidence" value="ECO:0007669"/>
    <property type="project" value="UniProtKB-KW"/>
</dbReference>
<feature type="active site" description="Proton donor/acceptor" evidence="5">
    <location>
        <position position="84"/>
    </location>
</feature>
<dbReference type="InterPro" id="IPR005952">
    <property type="entry name" value="Phosphogly_mut1"/>
</dbReference>
<protein>
    <recommendedName>
        <fullName evidence="4">Alpha-ribazole phosphatase</fullName>
        <ecNumber evidence="4">3.1.3.73</ecNumber>
    </recommendedName>
</protein>
<feature type="active site" description="Tele-phosphohistidine intermediate" evidence="5">
    <location>
        <position position="11"/>
    </location>
</feature>
<dbReference type="STRING" id="1121419.SAMN05443529_112114"/>
<dbReference type="Proteomes" id="UP000198656">
    <property type="component" value="Unassembled WGS sequence"/>
</dbReference>
<dbReference type="SUPFAM" id="SSF53254">
    <property type="entry name" value="Phosphoglycerate mutase-like"/>
    <property type="match status" value="1"/>
</dbReference>
<accession>A0A1G8BSU0</accession>
<dbReference type="GO" id="GO:0043755">
    <property type="term" value="F:alpha-ribazole phosphatase activity"/>
    <property type="evidence" value="ECO:0007669"/>
    <property type="project" value="UniProtKB-UniRule"/>
</dbReference>
<evidence type="ECO:0000256" key="6">
    <source>
        <dbReference type="PIRSR" id="PIRSR613078-2"/>
    </source>
</evidence>
<keyword evidence="2" id="KW-0324">Glycolysis</keyword>
<evidence type="ECO:0000256" key="5">
    <source>
        <dbReference type="PIRSR" id="PIRSR613078-1"/>
    </source>
</evidence>
<reference evidence="8" key="1">
    <citation type="submission" date="2016-10" db="EMBL/GenBank/DDBJ databases">
        <authorList>
            <person name="Varghese N."/>
            <person name="Submissions S."/>
        </authorList>
    </citation>
    <scope>NUCLEOTIDE SEQUENCE [LARGE SCALE GENOMIC DNA]</scope>
    <source>
        <strain evidence="8">DSM 8344</strain>
    </source>
</reference>
<sequence length="204" mass="23485">MSKKFIYLLRHGDIGLSKEKRYISQTDLPLSVLGLQQASILQEKLSRVPFDSIYCSDLARAQQTADIIGLVHQIKPIVRRELREIRMGDWEGQLFSEIRTKYPKEFRERGEDITNYSPPRGESFSDCYQRVIPVLKNLPKSNETTIAIVGHAGVNRVILCHVLGMPLENLFRFEQSYGCVNLISKEGSEYRLNYLNYMLSPESL</sequence>
<evidence type="ECO:0000256" key="4">
    <source>
        <dbReference type="NCBIfam" id="TIGR03162"/>
    </source>
</evidence>
<feature type="binding site" evidence="6">
    <location>
        <position position="60"/>
    </location>
    <ligand>
        <name>substrate</name>
    </ligand>
</feature>
<gene>
    <name evidence="7" type="ORF">SAMN05443529_112114</name>
</gene>
<keyword evidence="8" id="KW-1185">Reference proteome</keyword>
<name>A0A1G8BSU0_9FIRM</name>
<organism evidence="7 8">
    <name type="scientific">Desulfosporosinus hippei DSM 8344</name>
    <dbReference type="NCBI Taxonomy" id="1121419"/>
    <lineage>
        <taxon>Bacteria</taxon>
        <taxon>Bacillati</taxon>
        <taxon>Bacillota</taxon>
        <taxon>Clostridia</taxon>
        <taxon>Eubacteriales</taxon>
        <taxon>Desulfitobacteriaceae</taxon>
        <taxon>Desulfosporosinus</taxon>
    </lineage>
</organism>
<evidence type="ECO:0000256" key="1">
    <source>
        <dbReference type="ARBA" id="ARBA00006717"/>
    </source>
</evidence>
<proteinExistence type="inferred from homology"/>
<dbReference type="CDD" id="cd07067">
    <property type="entry name" value="HP_PGM_like"/>
    <property type="match status" value="1"/>
</dbReference>
<dbReference type="NCBIfam" id="TIGR03162">
    <property type="entry name" value="ribazole_cobC"/>
    <property type="match status" value="1"/>
</dbReference>
<evidence type="ECO:0000256" key="3">
    <source>
        <dbReference type="ARBA" id="ARBA00023235"/>
    </source>
</evidence>
<dbReference type="RefSeq" id="WP_092333508.1">
    <property type="nucleotide sequence ID" value="NZ_FNCP01000012.1"/>
</dbReference>
<dbReference type="Gene3D" id="3.40.50.1240">
    <property type="entry name" value="Phosphoglycerate mutase-like"/>
    <property type="match status" value="1"/>
</dbReference>
<dbReference type="PIRSF" id="PIRSF000709">
    <property type="entry name" value="6PFK_2-Ptase"/>
    <property type="match status" value="1"/>
</dbReference>
<comment type="similarity">
    <text evidence="1">Belongs to the phosphoglycerate mutase family. BPG-dependent PGAM subfamily.</text>
</comment>
<dbReference type="EMBL" id="FNCP01000012">
    <property type="protein sequence ID" value="SDH36336.1"/>
    <property type="molecule type" value="Genomic_DNA"/>
</dbReference>
<keyword evidence="3" id="KW-0413">Isomerase</keyword>
<evidence type="ECO:0000256" key="2">
    <source>
        <dbReference type="ARBA" id="ARBA00023152"/>
    </source>
</evidence>
<dbReference type="InterPro" id="IPR013078">
    <property type="entry name" value="His_Pase_superF_clade-1"/>
</dbReference>
<dbReference type="AlphaFoldDB" id="A0A1G8BSU0"/>
<dbReference type="GO" id="GO:0009236">
    <property type="term" value="P:cobalamin biosynthetic process"/>
    <property type="evidence" value="ECO:0007669"/>
    <property type="project" value="UniProtKB-UniRule"/>
</dbReference>
<dbReference type="SMART" id="SM00855">
    <property type="entry name" value="PGAM"/>
    <property type="match status" value="1"/>
</dbReference>
<evidence type="ECO:0000313" key="7">
    <source>
        <dbReference type="EMBL" id="SDH36336.1"/>
    </source>
</evidence>
<dbReference type="GO" id="GO:0016868">
    <property type="term" value="F:intramolecular phosphotransferase activity"/>
    <property type="evidence" value="ECO:0007669"/>
    <property type="project" value="InterPro"/>
</dbReference>
<evidence type="ECO:0000313" key="8">
    <source>
        <dbReference type="Proteomes" id="UP000198656"/>
    </source>
</evidence>
<dbReference type="InterPro" id="IPR017578">
    <property type="entry name" value="Ribazole_CobC"/>
</dbReference>
<dbReference type="InterPro" id="IPR029033">
    <property type="entry name" value="His_PPase_superfam"/>
</dbReference>
<dbReference type="Pfam" id="PF00300">
    <property type="entry name" value="His_Phos_1"/>
    <property type="match status" value="1"/>
</dbReference>
<dbReference type="EC" id="3.1.3.73" evidence="4"/>